<proteinExistence type="inferred from homology"/>
<dbReference type="AlphaFoldDB" id="A0A7W9W7U9"/>
<name>A0A7W9W7U9_ARMRO</name>
<keyword evidence="5" id="KW-0651">Protein splicing</keyword>
<dbReference type="HAMAP" id="MF_00159">
    <property type="entry name" value="IspG"/>
    <property type="match status" value="1"/>
</dbReference>
<dbReference type="GO" id="GO:0141197">
    <property type="term" value="F:4-hydroxy-3-methylbut-2-enyl-diphosphate synthase activity (flavodoxin)"/>
    <property type="evidence" value="ECO:0007669"/>
    <property type="project" value="UniProtKB-EC"/>
</dbReference>
<feature type="domain" description="DOD-type homing endonuclease" evidence="11">
    <location>
        <begin position="476"/>
        <end position="616"/>
    </location>
</feature>
<comment type="pathway">
    <text evidence="10">Isoprenoid biosynthesis; isopentenyl diphosphate biosynthesis via DXP pathway; isopentenyl diphosphate from 1-deoxy-D-xylulose 5-phosphate: step 5/6.</text>
</comment>
<accession>A0A7W9W7U9</accession>
<dbReference type="InterPro" id="IPR004860">
    <property type="entry name" value="LAGLIDADG_dom"/>
</dbReference>
<dbReference type="PROSITE" id="PS50817">
    <property type="entry name" value="INTEIN_N_TER"/>
    <property type="match status" value="1"/>
</dbReference>
<evidence type="ECO:0000313" key="13">
    <source>
        <dbReference type="Proteomes" id="UP000520814"/>
    </source>
</evidence>
<evidence type="ECO:0000256" key="9">
    <source>
        <dbReference type="ARBA" id="ARBA00023229"/>
    </source>
</evidence>
<comment type="caution">
    <text evidence="12">The sequence shown here is derived from an EMBL/GenBank/DDBJ whole genome shotgun (WGS) entry which is preliminary data.</text>
</comment>
<dbReference type="InterPro" id="IPR006142">
    <property type="entry name" value="INTEIN"/>
</dbReference>
<dbReference type="GO" id="GO:0005506">
    <property type="term" value="F:iron ion binding"/>
    <property type="evidence" value="ECO:0007669"/>
    <property type="project" value="InterPro"/>
</dbReference>
<keyword evidence="7" id="KW-0408">Iron</keyword>
<comment type="caution">
    <text evidence="10">Lacks conserved residue(s) required for the propagation of feature annotation.</text>
</comment>
<evidence type="ECO:0000256" key="10">
    <source>
        <dbReference type="HAMAP-Rule" id="MF_00159"/>
    </source>
</evidence>
<dbReference type="InterPro" id="IPR036844">
    <property type="entry name" value="Hint_dom_sf"/>
</dbReference>
<keyword evidence="13" id="KW-1185">Reference proteome</keyword>
<dbReference type="PROSITE" id="PS50818">
    <property type="entry name" value="INTEIN_C_TER"/>
    <property type="match status" value="1"/>
</dbReference>
<comment type="function">
    <text evidence="10">Converts 2C-methyl-D-erythritol 2,4-cyclodiphosphate (ME-2,4cPP) into 1-hydroxy-2-methyl-2-(E)-butenyl 4-diphosphate.</text>
</comment>
<comment type="similarity">
    <text evidence="10">Belongs to the IspG family.</text>
</comment>
<gene>
    <name evidence="10" type="primary">ispG</name>
    <name evidence="12" type="ORF">HNQ39_003411</name>
</gene>
<dbReference type="UniPathway" id="UPA00056">
    <property type="reaction ID" value="UER00096"/>
</dbReference>
<dbReference type="CDD" id="cd00081">
    <property type="entry name" value="Hint"/>
    <property type="match status" value="1"/>
</dbReference>
<dbReference type="Gene3D" id="2.170.16.10">
    <property type="entry name" value="Hedgehog/Intein (Hint) domain"/>
    <property type="match status" value="1"/>
</dbReference>
<dbReference type="InterPro" id="IPR058578">
    <property type="entry name" value="IspG_TIM"/>
</dbReference>
<dbReference type="PROSITE" id="PS50819">
    <property type="entry name" value="INTEIN_ENDONUCLEASE"/>
    <property type="match status" value="1"/>
</dbReference>
<organism evidence="12 13">
    <name type="scientific">Armatimonas rosea</name>
    <dbReference type="NCBI Taxonomy" id="685828"/>
    <lineage>
        <taxon>Bacteria</taxon>
        <taxon>Bacillati</taxon>
        <taxon>Armatimonadota</taxon>
        <taxon>Armatimonadia</taxon>
        <taxon>Armatimonadales</taxon>
        <taxon>Armatimonadaceae</taxon>
        <taxon>Armatimonas</taxon>
    </lineage>
</organism>
<dbReference type="FunFam" id="3.20.20.20:FF:000005">
    <property type="entry name" value="4-hydroxy-3-methylbut-2-en-1-yl diphosphate synthase (flavodoxin)"/>
    <property type="match status" value="1"/>
</dbReference>
<dbReference type="InterPro" id="IPR004588">
    <property type="entry name" value="IspG_bac-typ"/>
</dbReference>
<dbReference type="Pfam" id="PF14528">
    <property type="entry name" value="LAGLIDADG_3"/>
    <property type="match status" value="2"/>
</dbReference>
<dbReference type="PRINTS" id="PR00379">
    <property type="entry name" value="INTEIN"/>
</dbReference>
<dbReference type="SUPFAM" id="SSF51294">
    <property type="entry name" value="Hedgehog/intein (Hint) domain"/>
    <property type="match status" value="1"/>
</dbReference>
<dbReference type="InterPro" id="IPR027434">
    <property type="entry name" value="Homing_endonucl"/>
</dbReference>
<dbReference type="PIRSF" id="PIRSF037336">
    <property type="entry name" value="IspG_like"/>
    <property type="match status" value="1"/>
</dbReference>
<dbReference type="GO" id="GO:0051539">
    <property type="term" value="F:4 iron, 4 sulfur cluster binding"/>
    <property type="evidence" value="ECO:0007669"/>
    <property type="project" value="UniProtKB-KW"/>
</dbReference>
<dbReference type="SMART" id="SM00306">
    <property type="entry name" value="HintN"/>
    <property type="match status" value="1"/>
</dbReference>
<evidence type="ECO:0000259" key="11">
    <source>
        <dbReference type="PROSITE" id="PS50819"/>
    </source>
</evidence>
<dbReference type="InterPro" id="IPR045854">
    <property type="entry name" value="NO2/SO3_Rdtase_4Fe4S_sf"/>
</dbReference>
<dbReference type="GO" id="GO:0016539">
    <property type="term" value="P:intein-mediated protein splicing"/>
    <property type="evidence" value="ECO:0007669"/>
    <property type="project" value="InterPro"/>
</dbReference>
<evidence type="ECO:0000256" key="6">
    <source>
        <dbReference type="ARBA" id="ARBA00023002"/>
    </source>
</evidence>
<dbReference type="Gene3D" id="3.20.20.20">
    <property type="entry name" value="Dihydropteroate synthase-like"/>
    <property type="match status" value="1"/>
</dbReference>
<dbReference type="PANTHER" id="PTHR30454:SF0">
    <property type="entry name" value="4-HYDROXY-3-METHYLBUT-2-EN-1-YL DIPHOSPHATE SYNTHASE (FERREDOXIN), CHLOROPLASTIC"/>
    <property type="match status" value="1"/>
</dbReference>
<keyword evidence="8" id="KW-0411">Iron-sulfur</keyword>
<dbReference type="EC" id="1.17.7.3" evidence="10"/>
<dbReference type="InterPro" id="IPR058579">
    <property type="entry name" value="IspG_C"/>
</dbReference>
<dbReference type="InterPro" id="IPR017178">
    <property type="entry name" value="IspG_atypical"/>
</dbReference>
<dbReference type="Pfam" id="PF04551">
    <property type="entry name" value="GcpE"/>
    <property type="match status" value="1"/>
</dbReference>
<dbReference type="NCBIfam" id="NF001540">
    <property type="entry name" value="PRK00366.1"/>
    <property type="match status" value="1"/>
</dbReference>
<sequence>MSLYDSLPLTFPRRKTRPVRVGKVTIGGDHPVVVQSMITAETHQVEDCVRQITEMARKGAEIVRVTTPSMRDAHCLGQIKEKLRARLVDVPLVADVHHQGSDIAVAVAEYVDKVRLNPGLFVFHKHTGRSEFTDAEHDEQREAIEASLVPVIEACKKRDIAMRIGVNHGSLAERMLVTYGDTPEGMVQSALEYLRICEKHDFRNLVISLKASRVPIMLAANRLMVQRMDAEGMDYPLHLGVTEAGDGQYARIKSTTGIGTLLAEGIGDTIRVSLSEDPIQELPVCYEILQALGLRKTQVEFIACPSCGRTKFDLPTVLNQVKRATSHLVGLDIAVMGCFPPGETVVTEAGFVPIETVEQGQKVLTQEGTYSPVTAVDTHSFEGELVELKLRGAPSILVTPNHPILALERTGKAKKDRTRWQNMAEVPGLGQEPSWQGAENLHKGHVLLYPVLQGEQALTSIPEASQLSMNEDFLRLAGYFAAEGSLGGRNGIPRQVFLTFGSDEPELAQDARDIFCRLGASVSLRERPERNTIETVVHSTEWATLFAQLFGRRAENKHFPQWMLTLPKTQQVTLLRTLWLCDGYTGVVRGYPRATYVTVSRQLAYQVHQLLLRLGIPVTLVRRQPKNRQEVYFLSVTNADALRTFASTLGYEIAIPEERQNRARLALDEHFLYLPVLSTGRIAYKGNVHNLEVAGSGTYVSSLAVVHNCIVNGPGEMADADYGYVGKAGGKITLYRKREEIKTVDQSVGVEELIALIKADGMWQEPKKEN</sequence>
<dbReference type="GO" id="GO:0016114">
    <property type="term" value="P:terpenoid biosynthetic process"/>
    <property type="evidence" value="ECO:0007669"/>
    <property type="project" value="InterPro"/>
</dbReference>
<dbReference type="Pfam" id="PF26540">
    <property type="entry name" value="GcpE_C"/>
    <property type="match status" value="2"/>
</dbReference>
<dbReference type="SUPFAM" id="SSF55608">
    <property type="entry name" value="Homing endonucleases"/>
    <property type="match status" value="1"/>
</dbReference>
<dbReference type="EMBL" id="JACHGW010000003">
    <property type="protein sequence ID" value="MBB6051601.1"/>
    <property type="molecule type" value="Genomic_DNA"/>
</dbReference>
<dbReference type="NCBIfam" id="TIGR00612">
    <property type="entry name" value="ispG_gcpE"/>
    <property type="match status" value="1"/>
</dbReference>
<dbReference type="InterPro" id="IPR004042">
    <property type="entry name" value="Intein_endonuc_central"/>
</dbReference>
<evidence type="ECO:0000256" key="1">
    <source>
        <dbReference type="ARBA" id="ARBA00001966"/>
    </source>
</evidence>
<protein>
    <recommendedName>
        <fullName evidence="10">4-hydroxy-3-methylbut-2-en-1-yl diphosphate synthase (flavodoxin)</fullName>
        <ecNumber evidence="10">1.17.7.3</ecNumber>
    </recommendedName>
    <alternativeName>
        <fullName evidence="10">1-hydroxy-2-methyl-2-(E)-butenyl 4-diphosphate synthase</fullName>
    </alternativeName>
</protein>
<keyword evidence="4" id="KW-0068">Autocatalytic cleavage</keyword>
<keyword evidence="2" id="KW-0004">4Fe-4S</keyword>
<comment type="cofactor">
    <cofactor evidence="1">
        <name>[4Fe-4S] cluster</name>
        <dbReference type="ChEBI" id="CHEBI:49883"/>
    </cofactor>
</comment>
<dbReference type="Gene3D" id="3.30.413.10">
    <property type="entry name" value="Sulfite Reductase Hemoprotein, domain 1"/>
    <property type="match status" value="1"/>
</dbReference>
<evidence type="ECO:0000256" key="5">
    <source>
        <dbReference type="ARBA" id="ARBA00023000"/>
    </source>
</evidence>
<keyword evidence="9 10" id="KW-0414">Isoprene biosynthesis</keyword>
<evidence type="ECO:0000256" key="4">
    <source>
        <dbReference type="ARBA" id="ARBA00022813"/>
    </source>
</evidence>
<dbReference type="Proteomes" id="UP000520814">
    <property type="component" value="Unassembled WGS sequence"/>
</dbReference>
<dbReference type="InterPro" id="IPR011005">
    <property type="entry name" value="Dihydropteroate_synth-like_sf"/>
</dbReference>
<dbReference type="Gene3D" id="3.10.28.10">
    <property type="entry name" value="Homing endonucleases"/>
    <property type="match status" value="1"/>
</dbReference>
<dbReference type="GO" id="GO:0004519">
    <property type="term" value="F:endonuclease activity"/>
    <property type="evidence" value="ECO:0007669"/>
    <property type="project" value="InterPro"/>
</dbReference>
<keyword evidence="6 10" id="KW-0560">Oxidoreductase</keyword>
<dbReference type="PANTHER" id="PTHR30454">
    <property type="entry name" value="4-HYDROXY-3-METHYLBUT-2-EN-1-YL DIPHOSPHATE SYNTHASE"/>
    <property type="match status" value="1"/>
</dbReference>
<evidence type="ECO:0000256" key="8">
    <source>
        <dbReference type="ARBA" id="ARBA00023014"/>
    </source>
</evidence>
<reference evidence="12 13" key="1">
    <citation type="submission" date="2020-08" db="EMBL/GenBank/DDBJ databases">
        <title>Genomic Encyclopedia of Type Strains, Phase IV (KMG-IV): sequencing the most valuable type-strain genomes for metagenomic binning, comparative biology and taxonomic classification.</title>
        <authorList>
            <person name="Goeker M."/>
        </authorList>
    </citation>
    <scope>NUCLEOTIDE SEQUENCE [LARGE SCALE GENOMIC DNA]</scope>
    <source>
        <strain evidence="12 13">DSM 23562</strain>
    </source>
</reference>
<dbReference type="InterPro" id="IPR006141">
    <property type="entry name" value="Intein_N"/>
</dbReference>
<keyword evidence="3" id="KW-0479">Metal-binding</keyword>
<dbReference type="InterPro" id="IPR003587">
    <property type="entry name" value="Hint_dom_N"/>
</dbReference>
<evidence type="ECO:0000256" key="2">
    <source>
        <dbReference type="ARBA" id="ARBA00022485"/>
    </source>
</evidence>
<dbReference type="SUPFAM" id="SSF51717">
    <property type="entry name" value="Dihydropteroate synthetase-like"/>
    <property type="match status" value="1"/>
</dbReference>
<evidence type="ECO:0000256" key="7">
    <source>
        <dbReference type="ARBA" id="ARBA00023004"/>
    </source>
</evidence>
<dbReference type="GO" id="GO:0019288">
    <property type="term" value="P:isopentenyl diphosphate biosynthetic process, methylerythritol 4-phosphate pathway"/>
    <property type="evidence" value="ECO:0007669"/>
    <property type="project" value="UniProtKB-UniRule"/>
</dbReference>
<comment type="catalytic activity">
    <reaction evidence="10">
        <text>(2E)-4-hydroxy-3-methylbut-2-enyl diphosphate + oxidized [flavodoxin] + H2O + 2 H(+) = 2-C-methyl-D-erythritol 2,4-cyclic diphosphate + reduced [flavodoxin]</text>
        <dbReference type="Rhea" id="RHEA:43604"/>
        <dbReference type="Rhea" id="RHEA-COMP:10622"/>
        <dbReference type="Rhea" id="RHEA-COMP:10623"/>
        <dbReference type="ChEBI" id="CHEBI:15377"/>
        <dbReference type="ChEBI" id="CHEBI:15378"/>
        <dbReference type="ChEBI" id="CHEBI:57618"/>
        <dbReference type="ChEBI" id="CHEBI:58210"/>
        <dbReference type="ChEBI" id="CHEBI:58483"/>
        <dbReference type="ChEBI" id="CHEBI:128753"/>
        <dbReference type="EC" id="1.17.7.3"/>
    </reaction>
</comment>
<dbReference type="InterPro" id="IPR030934">
    <property type="entry name" value="Intein_C"/>
</dbReference>
<evidence type="ECO:0000256" key="3">
    <source>
        <dbReference type="ARBA" id="ARBA00022723"/>
    </source>
</evidence>
<evidence type="ECO:0000313" key="12">
    <source>
        <dbReference type="EMBL" id="MBB6051601.1"/>
    </source>
</evidence>
<dbReference type="GO" id="GO:0046429">
    <property type="term" value="F:4-hydroxy-3-methylbut-2-en-1-yl diphosphate synthase activity (ferredoxin)"/>
    <property type="evidence" value="ECO:0007669"/>
    <property type="project" value="UniProtKB-UniRule"/>
</dbReference>